<dbReference type="Gene3D" id="1.10.1200.10">
    <property type="entry name" value="ACP-like"/>
    <property type="match status" value="1"/>
</dbReference>
<dbReference type="PROSITE" id="PS50075">
    <property type="entry name" value="CARRIER"/>
    <property type="match status" value="1"/>
</dbReference>
<name>A0ABV6VPJ0_9ACTN</name>
<feature type="domain" description="Carrier" evidence="1">
    <location>
        <begin position="16"/>
        <end position="96"/>
    </location>
</feature>
<dbReference type="InterPro" id="IPR009081">
    <property type="entry name" value="PP-bd_ACP"/>
</dbReference>
<dbReference type="EMBL" id="JBHFAB010000002">
    <property type="protein sequence ID" value="MFC1415666.1"/>
    <property type="molecule type" value="Genomic_DNA"/>
</dbReference>
<keyword evidence="3" id="KW-1185">Reference proteome</keyword>
<comment type="caution">
    <text evidence="2">The sequence shown here is derived from an EMBL/GenBank/DDBJ whole genome shotgun (WGS) entry which is preliminary data.</text>
</comment>
<dbReference type="Pfam" id="PF00550">
    <property type="entry name" value="PP-binding"/>
    <property type="match status" value="1"/>
</dbReference>
<dbReference type="InterPro" id="IPR036736">
    <property type="entry name" value="ACP-like_sf"/>
</dbReference>
<dbReference type="RefSeq" id="WP_380531773.1">
    <property type="nucleotide sequence ID" value="NZ_JBHFAB010000002.1"/>
</dbReference>
<reference evidence="2 3" key="1">
    <citation type="submission" date="2024-09" db="EMBL/GenBank/DDBJ databases">
        <authorList>
            <person name="Lee S.D."/>
        </authorList>
    </citation>
    <scope>NUCLEOTIDE SEQUENCE [LARGE SCALE GENOMIC DNA]</scope>
    <source>
        <strain evidence="2 3">N8-3</strain>
    </source>
</reference>
<evidence type="ECO:0000313" key="2">
    <source>
        <dbReference type="EMBL" id="MFC1415666.1"/>
    </source>
</evidence>
<dbReference type="Proteomes" id="UP001592531">
    <property type="component" value="Unassembled WGS sequence"/>
</dbReference>
<organism evidence="2 3">
    <name type="scientific">Streptacidiphilus cavernicola</name>
    <dbReference type="NCBI Taxonomy" id="3342716"/>
    <lineage>
        <taxon>Bacteria</taxon>
        <taxon>Bacillati</taxon>
        <taxon>Actinomycetota</taxon>
        <taxon>Actinomycetes</taxon>
        <taxon>Kitasatosporales</taxon>
        <taxon>Streptomycetaceae</taxon>
        <taxon>Streptacidiphilus</taxon>
    </lineage>
</organism>
<gene>
    <name evidence="2" type="ORF">ACEZDE_03270</name>
</gene>
<protein>
    <submittedName>
        <fullName evidence="2">Phosphopantetheine-binding protein</fullName>
    </submittedName>
</protein>
<accession>A0ABV6VPJ0</accession>
<sequence>MTELDTTTAPTAIDPALRDRLVDSICGLLPHVLKREVTGATADTTLMEALGMSSTTGLELVLELEERLELEISVEDLGRDDFGTVGTLADYVAGNLLPEA</sequence>
<dbReference type="SUPFAM" id="SSF47336">
    <property type="entry name" value="ACP-like"/>
    <property type="match status" value="1"/>
</dbReference>
<evidence type="ECO:0000313" key="3">
    <source>
        <dbReference type="Proteomes" id="UP001592531"/>
    </source>
</evidence>
<evidence type="ECO:0000259" key="1">
    <source>
        <dbReference type="PROSITE" id="PS50075"/>
    </source>
</evidence>
<proteinExistence type="predicted"/>